<keyword evidence="3 6" id="KW-0533">Nickel</keyword>
<feature type="binding site" evidence="6">
    <location>
        <position position="67"/>
    </location>
    <ligand>
        <name>Fe cation</name>
        <dbReference type="ChEBI" id="CHEBI:24875"/>
    </ligand>
</feature>
<dbReference type="PANTHER" id="PTHR43600">
    <property type="entry name" value="COENZYME F420 HYDROGENASE, SUBUNIT ALPHA"/>
    <property type="match status" value="1"/>
</dbReference>
<dbReference type="GO" id="GO:0008901">
    <property type="term" value="F:ferredoxin hydrogenase activity"/>
    <property type="evidence" value="ECO:0007669"/>
    <property type="project" value="InterPro"/>
</dbReference>
<accession>A0A948RX26</accession>
<evidence type="ECO:0000313" key="7">
    <source>
        <dbReference type="EMBL" id="MBU2692076.1"/>
    </source>
</evidence>
<dbReference type="Proteomes" id="UP000777784">
    <property type="component" value="Unassembled WGS sequence"/>
</dbReference>
<sequence>MSQNLEIKVKHLTRVEGHGNIVVNMLEGVLEKAQLDIVEAPRYFEAMLKGRSFHEAAIITSRICGICSLGHQMTSFKTTEEALGLEISEQTIALRKILIHGATIQSNILHSLFLAAPDFLKVGSVFPLIGTHPEVVKAALRMKGLANDISSVIAGRAVHPISCVPGGFTKLPDAAQLAELKGRLEKEMIPDLTFAAEVLTSLASEIPGFTRDTEYISLRSDDDYALYDGDICSSDTGRVPDSEYRSMTNEFIVPHSTAKHSRANRSSFMVGALARWNNNHDRLCPEAMAVAEKLGLKAPCTNPFMNTIAQVVESVHCAIDAIRLIDSLLTKGIKPELPNQKPTRYGSGVGATEVPRGILYHEYAYDRQGRIMSANCVIPTSQNLANIDDDMKKIVPEICDRPKKEIIHGLEMLVRAYDPCISCSVHMLDVEFVE</sequence>
<comment type="cofactor">
    <cofactor evidence="1 6">
        <name>Ni(2+)</name>
        <dbReference type="ChEBI" id="CHEBI:49786"/>
    </cofactor>
</comment>
<evidence type="ECO:0000313" key="8">
    <source>
        <dbReference type="Proteomes" id="UP000777784"/>
    </source>
</evidence>
<keyword evidence="6" id="KW-0408">Iron</keyword>
<dbReference type="AlphaFoldDB" id="A0A948RX26"/>
<reference evidence="7" key="1">
    <citation type="submission" date="2021-05" db="EMBL/GenBank/DDBJ databases">
        <title>Energy efficiency and biological interactions define the core microbiome of deep oligotrophic groundwater.</title>
        <authorList>
            <person name="Mehrshad M."/>
            <person name="Lopez-Fernandez M."/>
            <person name="Bell E."/>
            <person name="Bernier-Latmani R."/>
            <person name="Bertilsson S."/>
            <person name="Dopson M."/>
        </authorList>
    </citation>
    <scope>NUCLEOTIDE SEQUENCE</scope>
    <source>
        <strain evidence="7">Modern_marine.mb.64</strain>
    </source>
</reference>
<evidence type="ECO:0000256" key="1">
    <source>
        <dbReference type="ARBA" id="ARBA00001967"/>
    </source>
</evidence>
<feature type="binding site" evidence="6">
    <location>
        <position position="64"/>
    </location>
    <ligand>
        <name>Ni(2+)</name>
        <dbReference type="ChEBI" id="CHEBI:49786"/>
    </ligand>
</feature>
<name>A0A948RX26_UNCEI</name>
<evidence type="ECO:0000256" key="2">
    <source>
        <dbReference type="ARBA" id="ARBA00009292"/>
    </source>
</evidence>
<evidence type="ECO:0000256" key="6">
    <source>
        <dbReference type="PIRSR" id="PIRSR601501-1"/>
    </source>
</evidence>
<dbReference type="SUPFAM" id="SSF56762">
    <property type="entry name" value="HydB/Nqo4-like"/>
    <property type="match status" value="1"/>
</dbReference>
<dbReference type="InterPro" id="IPR001501">
    <property type="entry name" value="Ni-dep_hyd_lsu"/>
</dbReference>
<keyword evidence="4 6" id="KW-0479">Metal-binding</keyword>
<feature type="binding site" evidence="6">
    <location>
        <position position="423"/>
    </location>
    <ligand>
        <name>Fe cation</name>
        <dbReference type="ChEBI" id="CHEBI:24875"/>
    </ligand>
</feature>
<protein>
    <submittedName>
        <fullName evidence="7">Ni/Fe hydrogenase subunit alpha</fullName>
    </submittedName>
</protein>
<keyword evidence="6" id="KW-0460">Magnesium</keyword>
<comment type="cofactor">
    <cofactor evidence="6">
        <name>Fe cation</name>
        <dbReference type="ChEBI" id="CHEBI:24875"/>
    </cofactor>
</comment>
<comment type="similarity">
    <text evidence="2">Belongs to the [NiFe]/[NiFeSe] hydrogenase large subunit family.</text>
</comment>
<feature type="binding site" evidence="6">
    <location>
        <position position="45"/>
    </location>
    <ligand>
        <name>Mg(2+)</name>
        <dbReference type="ChEBI" id="CHEBI:18420"/>
    </ligand>
</feature>
<dbReference type="InterPro" id="IPR018194">
    <property type="entry name" value="Ni-dep_hyd_lsu_Ni_BS"/>
</dbReference>
<comment type="caution">
    <text evidence="7">The sequence shown here is derived from an EMBL/GenBank/DDBJ whole genome shotgun (WGS) entry which is preliminary data.</text>
</comment>
<evidence type="ECO:0000256" key="5">
    <source>
        <dbReference type="ARBA" id="ARBA00023002"/>
    </source>
</evidence>
<dbReference type="PANTHER" id="PTHR43600:SF2">
    <property type="entry name" value="F420-NON-REDUCING HYDROGENASE VHU SUBUNIT A"/>
    <property type="match status" value="1"/>
</dbReference>
<proteinExistence type="inferred from homology"/>
<dbReference type="Pfam" id="PF00374">
    <property type="entry name" value="NiFeSe_Hases"/>
    <property type="match status" value="2"/>
</dbReference>
<feature type="binding site" evidence="6">
    <location>
        <position position="426"/>
    </location>
    <ligand>
        <name>Mg(2+)</name>
        <dbReference type="ChEBI" id="CHEBI:18420"/>
    </ligand>
</feature>
<dbReference type="PROSITE" id="PS00508">
    <property type="entry name" value="NI_HGENASE_L_2"/>
    <property type="match status" value="1"/>
</dbReference>
<dbReference type="Gene3D" id="1.10.645.10">
    <property type="entry name" value="Cytochrome-c3 Hydrogenase, chain B"/>
    <property type="match status" value="1"/>
</dbReference>
<dbReference type="InterPro" id="IPR029014">
    <property type="entry name" value="NiFe-Hase_large"/>
</dbReference>
<dbReference type="EMBL" id="JAHJDP010000084">
    <property type="protein sequence ID" value="MBU2692076.1"/>
    <property type="molecule type" value="Genomic_DNA"/>
</dbReference>
<feature type="binding site" evidence="6">
    <location>
        <position position="67"/>
    </location>
    <ligand>
        <name>Ni(2+)</name>
        <dbReference type="ChEBI" id="CHEBI:49786"/>
    </ligand>
</feature>
<organism evidence="7 8">
    <name type="scientific">Eiseniibacteriota bacterium</name>
    <dbReference type="NCBI Taxonomy" id="2212470"/>
    <lineage>
        <taxon>Bacteria</taxon>
        <taxon>Candidatus Eiseniibacteriota</taxon>
    </lineage>
</organism>
<evidence type="ECO:0000256" key="4">
    <source>
        <dbReference type="ARBA" id="ARBA00022723"/>
    </source>
</evidence>
<gene>
    <name evidence="7" type="ORF">KJ970_14240</name>
</gene>
<keyword evidence="5" id="KW-0560">Oxidoreductase</keyword>
<dbReference type="GO" id="GO:0016151">
    <property type="term" value="F:nickel cation binding"/>
    <property type="evidence" value="ECO:0007669"/>
    <property type="project" value="InterPro"/>
</dbReference>
<evidence type="ECO:0000256" key="3">
    <source>
        <dbReference type="ARBA" id="ARBA00022596"/>
    </source>
</evidence>
<feature type="binding site" evidence="6">
    <location>
        <position position="420"/>
    </location>
    <ligand>
        <name>Ni(2+)</name>
        <dbReference type="ChEBI" id="CHEBI:49786"/>
    </ligand>
</feature>